<organism evidence="2 3">
    <name type="scientific">Skeletonema marinoi</name>
    <dbReference type="NCBI Taxonomy" id="267567"/>
    <lineage>
        <taxon>Eukaryota</taxon>
        <taxon>Sar</taxon>
        <taxon>Stramenopiles</taxon>
        <taxon>Ochrophyta</taxon>
        <taxon>Bacillariophyta</taxon>
        <taxon>Coscinodiscophyceae</taxon>
        <taxon>Thalassiosirophycidae</taxon>
        <taxon>Thalassiosirales</taxon>
        <taxon>Skeletonemataceae</taxon>
        <taxon>Skeletonema</taxon>
        <taxon>Skeletonema marinoi-dohrnii complex</taxon>
    </lineage>
</organism>
<dbReference type="AlphaFoldDB" id="A0AAD8Y4C3"/>
<accession>A0AAD8Y4C3</accession>
<evidence type="ECO:0000313" key="2">
    <source>
        <dbReference type="EMBL" id="KAK1739389.1"/>
    </source>
</evidence>
<dbReference type="Proteomes" id="UP001224775">
    <property type="component" value="Unassembled WGS sequence"/>
</dbReference>
<evidence type="ECO:0000256" key="1">
    <source>
        <dbReference type="SAM" id="SignalP"/>
    </source>
</evidence>
<evidence type="ECO:0008006" key="4">
    <source>
        <dbReference type="Google" id="ProtNLM"/>
    </source>
</evidence>
<keyword evidence="3" id="KW-1185">Reference proteome</keyword>
<gene>
    <name evidence="2" type="ORF">QTG54_009932</name>
</gene>
<dbReference type="Gene3D" id="1.10.260.100">
    <property type="match status" value="1"/>
</dbReference>
<feature type="chain" id="PRO_5042053950" description="STI1 domain-containing protein" evidence="1">
    <location>
        <begin position="26"/>
        <end position="211"/>
    </location>
</feature>
<reference evidence="2" key="1">
    <citation type="submission" date="2023-06" db="EMBL/GenBank/DDBJ databases">
        <title>Survivors Of The Sea: Transcriptome response of Skeletonema marinoi to long-term dormancy.</title>
        <authorList>
            <person name="Pinder M.I.M."/>
            <person name="Kourtchenko O."/>
            <person name="Robertson E.K."/>
            <person name="Larsson T."/>
            <person name="Maumus F."/>
            <person name="Osuna-Cruz C.M."/>
            <person name="Vancaester E."/>
            <person name="Stenow R."/>
            <person name="Vandepoele K."/>
            <person name="Ploug H."/>
            <person name="Bruchert V."/>
            <person name="Godhe A."/>
            <person name="Topel M."/>
        </authorList>
    </citation>
    <scope>NUCLEOTIDE SEQUENCE</scope>
    <source>
        <strain evidence="2">R05AC</strain>
    </source>
</reference>
<proteinExistence type="predicted"/>
<keyword evidence="1" id="KW-0732">Signal</keyword>
<name>A0AAD8Y4C3_9STRA</name>
<dbReference type="EMBL" id="JATAAI010000018">
    <property type="protein sequence ID" value="KAK1739389.1"/>
    <property type="molecule type" value="Genomic_DNA"/>
</dbReference>
<protein>
    <recommendedName>
        <fullName evidence="4">STI1 domain-containing protein</fullName>
    </recommendedName>
</protein>
<comment type="caution">
    <text evidence="2">The sequence shown here is derived from an EMBL/GenBank/DDBJ whole genome shotgun (WGS) entry which is preliminary data.</text>
</comment>
<feature type="signal peptide" evidence="1">
    <location>
        <begin position="1"/>
        <end position="25"/>
    </location>
</feature>
<sequence>MHTSYRQYILAACCCLPFLTVDTAAFTNAFSRNCLRTCTPHTSPLHAIEIGPTDDDVEPPLPGQMKISEIKSELDLRKVDYKDCFDRESLERRLDEARASGKADPSIIDEFNKRNLEANVKGESFEVSDEMIESSVGGDGTLPGGMPPDMLKTMMSDPELVSMLRSPKMQDVMKLLMTDGQEALEEAMKTDQETYECVQKVNQIMGRMNQG</sequence>
<evidence type="ECO:0000313" key="3">
    <source>
        <dbReference type="Proteomes" id="UP001224775"/>
    </source>
</evidence>